<organism evidence="2 3">
    <name type="scientific">Pontibacter cellulosilyticus</name>
    <dbReference type="NCBI Taxonomy" id="1720253"/>
    <lineage>
        <taxon>Bacteria</taxon>
        <taxon>Pseudomonadati</taxon>
        <taxon>Bacteroidota</taxon>
        <taxon>Cytophagia</taxon>
        <taxon>Cytophagales</taxon>
        <taxon>Hymenobacteraceae</taxon>
        <taxon>Pontibacter</taxon>
    </lineage>
</organism>
<evidence type="ECO:0000259" key="1">
    <source>
        <dbReference type="SMART" id="SM00860"/>
    </source>
</evidence>
<gene>
    <name evidence="2" type="ORF">H8S84_07655</name>
</gene>
<dbReference type="Pfam" id="PF09346">
    <property type="entry name" value="SMI1_KNR4"/>
    <property type="match status" value="1"/>
</dbReference>
<evidence type="ECO:0000313" key="2">
    <source>
        <dbReference type="EMBL" id="MBC5992706.1"/>
    </source>
</evidence>
<dbReference type="Proteomes" id="UP000603640">
    <property type="component" value="Unassembled WGS sequence"/>
</dbReference>
<dbReference type="RefSeq" id="WP_187066749.1">
    <property type="nucleotide sequence ID" value="NZ_JACRVF010000002.1"/>
</dbReference>
<proteinExistence type="predicted"/>
<sequence>MNFDYIRKFVDFSIQNMTSPEFDSFYVSKSEIVDNLLVDESRPEKGDMIPWQPSDSLIKDSEIEALESEIKHPLPNSFKQYLKYKNFYELAPISNVWMFTPLVPKEWKRVMLENVFNGWPKEYLFNKGMIPFANYSDWGILCFDTNTKDKNGEYQIIRWDHENEEEYEIFANDFADLMKAIVQNYEEGIRNGEVIFY</sequence>
<accession>A0A923N5Q0</accession>
<dbReference type="SUPFAM" id="SSF160631">
    <property type="entry name" value="SMI1/KNR4-like"/>
    <property type="match status" value="1"/>
</dbReference>
<comment type="caution">
    <text evidence="2">The sequence shown here is derived from an EMBL/GenBank/DDBJ whole genome shotgun (WGS) entry which is preliminary data.</text>
</comment>
<name>A0A923N5Q0_9BACT</name>
<protein>
    <submittedName>
        <fullName evidence="2">SMI1/KNR4 family protein</fullName>
    </submittedName>
</protein>
<reference evidence="2" key="1">
    <citation type="submission" date="2020-08" db="EMBL/GenBank/DDBJ databases">
        <title>Pontibacter sp. SD6 16S ribosomal RNA gene Genome sequencing and assembly.</title>
        <authorList>
            <person name="Kang M."/>
        </authorList>
    </citation>
    <scope>NUCLEOTIDE SEQUENCE</scope>
    <source>
        <strain evidence="2">SD6</strain>
    </source>
</reference>
<dbReference type="Gene3D" id="3.40.1580.10">
    <property type="entry name" value="SMI1/KNR4-like"/>
    <property type="match status" value="1"/>
</dbReference>
<evidence type="ECO:0000313" key="3">
    <source>
        <dbReference type="Proteomes" id="UP000603640"/>
    </source>
</evidence>
<dbReference type="InterPro" id="IPR037883">
    <property type="entry name" value="Knr4/Smi1-like_sf"/>
</dbReference>
<feature type="domain" description="Knr4/Smi1-like" evidence="1">
    <location>
        <begin position="57"/>
        <end position="180"/>
    </location>
</feature>
<dbReference type="InterPro" id="IPR018958">
    <property type="entry name" value="Knr4/Smi1-like_dom"/>
</dbReference>
<keyword evidence="3" id="KW-1185">Reference proteome</keyword>
<dbReference type="AlphaFoldDB" id="A0A923N5Q0"/>
<dbReference type="EMBL" id="JACRVF010000002">
    <property type="protein sequence ID" value="MBC5992706.1"/>
    <property type="molecule type" value="Genomic_DNA"/>
</dbReference>
<dbReference type="SMART" id="SM00860">
    <property type="entry name" value="SMI1_KNR4"/>
    <property type="match status" value="1"/>
</dbReference>